<dbReference type="FunFam" id="3.30.160.60:FF:000446">
    <property type="entry name" value="Zinc finger protein"/>
    <property type="match status" value="1"/>
</dbReference>
<feature type="domain" description="C2H2-type" evidence="10">
    <location>
        <begin position="316"/>
        <end position="344"/>
    </location>
</feature>
<dbReference type="PANTHER" id="PTHR46179:SF13">
    <property type="entry name" value="C2H2-TYPE DOMAIN-CONTAINING PROTEIN"/>
    <property type="match status" value="1"/>
</dbReference>
<evidence type="ECO:0000313" key="12">
    <source>
        <dbReference type="Proteomes" id="UP001626550"/>
    </source>
</evidence>
<dbReference type="GO" id="GO:0008270">
    <property type="term" value="F:zinc ion binding"/>
    <property type="evidence" value="ECO:0007669"/>
    <property type="project" value="UniProtKB-KW"/>
</dbReference>
<accession>A0ABD2PRF9</accession>
<evidence type="ECO:0000256" key="5">
    <source>
        <dbReference type="ARBA" id="ARBA00023015"/>
    </source>
</evidence>
<dbReference type="EMBL" id="JBJKFK010003287">
    <property type="protein sequence ID" value="KAL3310055.1"/>
    <property type="molecule type" value="Genomic_DNA"/>
</dbReference>
<proteinExistence type="predicted"/>
<keyword evidence="2" id="KW-0479">Metal-binding</keyword>
<dbReference type="PANTHER" id="PTHR46179">
    <property type="entry name" value="ZINC FINGER PROTEIN"/>
    <property type="match status" value="1"/>
</dbReference>
<evidence type="ECO:0000256" key="6">
    <source>
        <dbReference type="ARBA" id="ARBA00023163"/>
    </source>
</evidence>
<dbReference type="AlphaFoldDB" id="A0ABD2PRF9"/>
<feature type="region of interest" description="Disordered" evidence="9">
    <location>
        <begin position="284"/>
        <end position="303"/>
    </location>
</feature>
<dbReference type="Pfam" id="PF00096">
    <property type="entry name" value="zf-C2H2"/>
    <property type="match status" value="3"/>
</dbReference>
<feature type="compositionally biased region" description="Polar residues" evidence="9">
    <location>
        <begin position="161"/>
        <end position="171"/>
    </location>
</feature>
<evidence type="ECO:0000259" key="10">
    <source>
        <dbReference type="PROSITE" id="PS50157"/>
    </source>
</evidence>
<evidence type="ECO:0000256" key="8">
    <source>
        <dbReference type="PROSITE-ProRule" id="PRU00042"/>
    </source>
</evidence>
<feature type="domain" description="C2H2-type" evidence="10">
    <location>
        <begin position="370"/>
        <end position="398"/>
    </location>
</feature>
<feature type="region of interest" description="Disordered" evidence="9">
    <location>
        <begin position="128"/>
        <end position="194"/>
    </location>
</feature>
<evidence type="ECO:0000256" key="7">
    <source>
        <dbReference type="ARBA" id="ARBA00023242"/>
    </source>
</evidence>
<keyword evidence="3 8" id="KW-0863">Zinc-finger</keyword>
<dbReference type="InterPro" id="IPR051061">
    <property type="entry name" value="Zinc_finger_trans_reg"/>
</dbReference>
<dbReference type="PROSITE" id="PS50157">
    <property type="entry name" value="ZINC_FINGER_C2H2_2"/>
    <property type="match status" value="3"/>
</dbReference>
<comment type="subcellular location">
    <subcellularLocation>
        <location evidence="1">Nucleus</location>
    </subcellularLocation>
</comment>
<dbReference type="SUPFAM" id="SSF57667">
    <property type="entry name" value="beta-beta-alpha zinc fingers"/>
    <property type="match status" value="2"/>
</dbReference>
<organism evidence="11 12">
    <name type="scientific">Cichlidogyrus casuarinus</name>
    <dbReference type="NCBI Taxonomy" id="1844966"/>
    <lineage>
        <taxon>Eukaryota</taxon>
        <taxon>Metazoa</taxon>
        <taxon>Spiralia</taxon>
        <taxon>Lophotrochozoa</taxon>
        <taxon>Platyhelminthes</taxon>
        <taxon>Monogenea</taxon>
        <taxon>Monopisthocotylea</taxon>
        <taxon>Dactylogyridea</taxon>
        <taxon>Ancyrocephalidae</taxon>
        <taxon>Cichlidogyrus</taxon>
    </lineage>
</organism>
<dbReference type="InterPro" id="IPR013087">
    <property type="entry name" value="Znf_C2H2_type"/>
</dbReference>
<evidence type="ECO:0000256" key="2">
    <source>
        <dbReference type="ARBA" id="ARBA00022723"/>
    </source>
</evidence>
<keyword evidence="12" id="KW-1185">Reference proteome</keyword>
<evidence type="ECO:0000256" key="3">
    <source>
        <dbReference type="ARBA" id="ARBA00022771"/>
    </source>
</evidence>
<keyword evidence="5" id="KW-0805">Transcription regulation</keyword>
<dbReference type="GO" id="GO:0005634">
    <property type="term" value="C:nucleus"/>
    <property type="evidence" value="ECO:0007669"/>
    <property type="project" value="UniProtKB-SubCell"/>
</dbReference>
<keyword evidence="4" id="KW-0862">Zinc</keyword>
<name>A0ABD2PRF9_9PLAT</name>
<evidence type="ECO:0000256" key="1">
    <source>
        <dbReference type="ARBA" id="ARBA00004123"/>
    </source>
</evidence>
<sequence>MAMQGLSMHHNSMTELINRNLASPVSSTFANIGTMLQRLSQSSAPQQLFNNAMLMHMANMKTSPDSADETTTTTTIPEDFVDQLQAAIRQTVSTEVSQKILNGHLGQIKGSLVVSIANQDITLNFEQEPLKTPQRSASSKRKKSNPIRLVVPESGEELSPPKTTSPVSTAFQPVRPTEHHSHPSSPSADSGVLDLSRANSHAGSAPITPLKSDEMPRQLPLFDYLQNLQNSNNFASNFMANNLFSKLPFPQTSAENDFKFMTGLNSSFNCAPFVPTCKVSPSHSPVKLPKKRVSNGPRLMRQGSSLRRSNGFARKFPCNQCNEEFPSLHTLENHTMSVHKGYRCHICQAQFTQRSNLQRHALKHVGFKPFECRVCKKAYYRKDHLIRHMEMGHPGCNPRDNITVHLTSSESLDFLNKLGEEKMGGGVRPEGMFIDPQIKALLEDATFSEMGQTPVKVEPCCPKEELDETDGPKPRVSDSTVSISHDMMEMDLDQSASSVEEEGKLQISWNAQVTGESS</sequence>
<feature type="domain" description="C2H2-type" evidence="10">
    <location>
        <begin position="342"/>
        <end position="369"/>
    </location>
</feature>
<protein>
    <recommendedName>
        <fullName evidence="10">C2H2-type domain-containing protein</fullName>
    </recommendedName>
</protein>
<reference evidence="11 12" key="1">
    <citation type="submission" date="2024-11" db="EMBL/GenBank/DDBJ databases">
        <title>Adaptive evolution of stress response genes in parasites aligns with host niche diversity.</title>
        <authorList>
            <person name="Hahn C."/>
            <person name="Resl P."/>
        </authorList>
    </citation>
    <scope>NUCLEOTIDE SEQUENCE [LARGE SCALE GENOMIC DNA]</scope>
    <source>
        <strain evidence="11">EGGRZ-B1_66</strain>
        <tissue evidence="11">Body</tissue>
    </source>
</reference>
<dbReference type="PROSITE" id="PS00028">
    <property type="entry name" value="ZINC_FINGER_C2H2_1"/>
    <property type="match status" value="3"/>
</dbReference>
<keyword evidence="6" id="KW-0804">Transcription</keyword>
<dbReference type="SMART" id="SM00355">
    <property type="entry name" value="ZnF_C2H2"/>
    <property type="match status" value="3"/>
</dbReference>
<dbReference type="Proteomes" id="UP001626550">
    <property type="component" value="Unassembled WGS sequence"/>
</dbReference>
<keyword evidence="7" id="KW-0539">Nucleus</keyword>
<comment type="caution">
    <text evidence="11">The sequence shown here is derived from an EMBL/GenBank/DDBJ whole genome shotgun (WGS) entry which is preliminary data.</text>
</comment>
<evidence type="ECO:0000256" key="4">
    <source>
        <dbReference type="ARBA" id="ARBA00022833"/>
    </source>
</evidence>
<gene>
    <name evidence="11" type="ORF">Ciccas_011386</name>
</gene>
<dbReference type="Gene3D" id="3.30.160.60">
    <property type="entry name" value="Classic Zinc Finger"/>
    <property type="match status" value="2"/>
</dbReference>
<evidence type="ECO:0000256" key="9">
    <source>
        <dbReference type="SAM" id="MobiDB-lite"/>
    </source>
</evidence>
<dbReference type="InterPro" id="IPR036236">
    <property type="entry name" value="Znf_C2H2_sf"/>
</dbReference>
<evidence type="ECO:0000313" key="11">
    <source>
        <dbReference type="EMBL" id="KAL3310055.1"/>
    </source>
</evidence>